<accession>A0A345PKD1</accession>
<dbReference type="InterPro" id="IPR011004">
    <property type="entry name" value="Trimer_LpxA-like_sf"/>
</dbReference>
<dbReference type="NCBIfam" id="TIGR03570">
    <property type="entry name" value="NeuD_NnaD"/>
    <property type="match status" value="1"/>
</dbReference>
<evidence type="ECO:0000256" key="2">
    <source>
        <dbReference type="PIRSR" id="PIRSR620019-2"/>
    </source>
</evidence>
<evidence type="ECO:0000259" key="3">
    <source>
        <dbReference type="Pfam" id="PF17836"/>
    </source>
</evidence>
<keyword evidence="5" id="KW-1185">Reference proteome</keyword>
<dbReference type="EMBL" id="CP024848">
    <property type="protein sequence ID" value="AXI10461.1"/>
    <property type="molecule type" value="Genomic_DNA"/>
</dbReference>
<dbReference type="Gene3D" id="2.160.10.10">
    <property type="entry name" value="Hexapeptide repeat proteins"/>
    <property type="match status" value="1"/>
</dbReference>
<dbReference type="InterPro" id="IPR041561">
    <property type="entry name" value="PglD_N"/>
</dbReference>
<dbReference type="OrthoDB" id="9794407at2"/>
<evidence type="ECO:0000256" key="1">
    <source>
        <dbReference type="PIRSR" id="PIRSR620019-1"/>
    </source>
</evidence>
<dbReference type="Proteomes" id="UP000253908">
    <property type="component" value="Chromosome"/>
</dbReference>
<dbReference type="InterPro" id="IPR020019">
    <property type="entry name" value="AcTrfase_PglD-like"/>
</dbReference>
<feature type="binding site" evidence="2">
    <location>
        <position position="144"/>
    </location>
    <ligand>
        <name>acetyl-CoA</name>
        <dbReference type="ChEBI" id="CHEBI:57288"/>
    </ligand>
</feature>
<proteinExistence type="predicted"/>
<organism evidence="4 5">
    <name type="scientific">Oceanobacillus zhaokaii</name>
    <dbReference type="NCBI Taxonomy" id="2052660"/>
    <lineage>
        <taxon>Bacteria</taxon>
        <taxon>Bacillati</taxon>
        <taxon>Bacillota</taxon>
        <taxon>Bacilli</taxon>
        <taxon>Bacillales</taxon>
        <taxon>Bacillaceae</taxon>
        <taxon>Oceanobacillus</taxon>
    </lineage>
</organism>
<dbReference type="RefSeq" id="WP_114917747.1">
    <property type="nucleotide sequence ID" value="NZ_CP024848.1"/>
</dbReference>
<feature type="binding site" evidence="2">
    <location>
        <position position="68"/>
    </location>
    <ligand>
        <name>substrate</name>
    </ligand>
</feature>
<name>A0A345PKD1_9BACI</name>
<reference evidence="5" key="1">
    <citation type="submission" date="2017-11" db="EMBL/GenBank/DDBJ databases">
        <authorList>
            <person name="Zhu W."/>
        </authorList>
    </citation>
    <scope>NUCLEOTIDE SEQUENCE [LARGE SCALE GENOMIC DNA]</scope>
    <source>
        <strain evidence="5">160</strain>
    </source>
</reference>
<keyword evidence="4" id="KW-0808">Transferase</keyword>
<dbReference type="Gene3D" id="3.40.50.20">
    <property type="match status" value="1"/>
</dbReference>
<dbReference type="PANTHER" id="PTHR43300">
    <property type="entry name" value="ACETYLTRANSFERASE"/>
    <property type="match status" value="1"/>
</dbReference>
<evidence type="ECO:0000313" key="5">
    <source>
        <dbReference type="Proteomes" id="UP000253908"/>
    </source>
</evidence>
<dbReference type="KEGG" id="ocn:CUC15_16640"/>
<dbReference type="GO" id="GO:0016740">
    <property type="term" value="F:transferase activity"/>
    <property type="evidence" value="ECO:0007669"/>
    <property type="project" value="UniProtKB-KW"/>
</dbReference>
<dbReference type="InterPro" id="IPR001451">
    <property type="entry name" value="Hexapep"/>
</dbReference>
<dbReference type="PANTHER" id="PTHR43300:SF7">
    <property type="entry name" value="UDP-N-ACETYLBACILLOSAMINE N-ACETYLTRANSFERASE"/>
    <property type="match status" value="1"/>
</dbReference>
<dbReference type="Pfam" id="PF17836">
    <property type="entry name" value="PglD_N"/>
    <property type="match status" value="1"/>
</dbReference>
<feature type="active site" description="Proton acceptor" evidence="1">
    <location>
        <position position="135"/>
    </location>
</feature>
<dbReference type="SUPFAM" id="SSF51161">
    <property type="entry name" value="Trimeric LpxA-like enzymes"/>
    <property type="match status" value="1"/>
</dbReference>
<dbReference type="InterPro" id="IPR050179">
    <property type="entry name" value="Trans_hexapeptide_repeat"/>
</dbReference>
<dbReference type="Pfam" id="PF00132">
    <property type="entry name" value="Hexapep"/>
    <property type="match status" value="1"/>
</dbReference>
<protein>
    <submittedName>
        <fullName evidence="4">Acetyltransferase</fullName>
    </submittedName>
</protein>
<feature type="site" description="Increases basicity of active site His" evidence="1">
    <location>
        <position position="136"/>
    </location>
</feature>
<evidence type="ECO:0000313" key="4">
    <source>
        <dbReference type="EMBL" id="AXI10461.1"/>
    </source>
</evidence>
<gene>
    <name evidence="4" type="ORF">CUC15_16640</name>
</gene>
<sequence length="206" mass="21839">MTKLVLIGAGGHSKVIQDIVAENRDIELYAIVDDAFTKTVKKEGIIQGNTSLLDTLQKEEFQYCLAIGNNRIRKKLFEKFCIPIEQYATLIHSSAVISKSAVVGNGTVIMPNVVVNGDSVIGNHSILNTGSVVEHDNVLGNYVHLSPNATLAGTVSIYEGTHIGAGAVVIPGMHIGRWSVIGAGGVVVADVEDNVTVVGVPARKLK</sequence>
<dbReference type="AlphaFoldDB" id="A0A345PKD1"/>
<feature type="domain" description="PglD N-terminal" evidence="3">
    <location>
        <begin position="3"/>
        <end position="80"/>
    </location>
</feature>
<dbReference type="CDD" id="cd03360">
    <property type="entry name" value="LbH_AT_putative"/>
    <property type="match status" value="1"/>
</dbReference>